<gene>
    <name evidence="2" type="ORF">GMARGA_LOCUS17659</name>
</gene>
<keyword evidence="1" id="KW-0472">Membrane</keyword>
<protein>
    <submittedName>
        <fullName evidence="2">7252_t:CDS:1</fullName>
    </submittedName>
</protein>
<feature type="transmembrane region" description="Helical" evidence="1">
    <location>
        <begin position="7"/>
        <end position="27"/>
    </location>
</feature>
<dbReference type="EMBL" id="CAJVQB010013514">
    <property type="protein sequence ID" value="CAG8762615.1"/>
    <property type="molecule type" value="Genomic_DNA"/>
</dbReference>
<keyword evidence="3" id="KW-1185">Reference proteome</keyword>
<reference evidence="2 3" key="1">
    <citation type="submission" date="2021-06" db="EMBL/GenBank/DDBJ databases">
        <authorList>
            <person name="Kallberg Y."/>
            <person name="Tangrot J."/>
            <person name="Rosling A."/>
        </authorList>
    </citation>
    <scope>NUCLEOTIDE SEQUENCE [LARGE SCALE GENOMIC DNA]</scope>
    <source>
        <strain evidence="2 3">120-4 pot B 10/14</strain>
    </source>
</reference>
<proteinExistence type="predicted"/>
<feature type="non-terminal residue" evidence="2">
    <location>
        <position position="1"/>
    </location>
</feature>
<keyword evidence="1" id="KW-1133">Transmembrane helix</keyword>
<organism evidence="2 3">
    <name type="scientific">Gigaspora margarita</name>
    <dbReference type="NCBI Taxonomy" id="4874"/>
    <lineage>
        <taxon>Eukaryota</taxon>
        <taxon>Fungi</taxon>
        <taxon>Fungi incertae sedis</taxon>
        <taxon>Mucoromycota</taxon>
        <taxon>Glomeromycotina</taxon>
        <taxon>Glomeromycetes</taxon>
        <taxon>Diversisporales</taxon>
        <taxon>Gigasporaceae</taxon>
        <taxon>Gigaspora</taxon>
    </lineage>
</organism>
<feature type="non-terminal residue" evidence="2">
    <location>
        <position position="153"/>
    </location>
</feature>
<sequence length="153" mass="17907">MAHHQTFVYNFLIILIIFSINANTQYYNFTPVPTFTYDENNFTGKPLVKNIDSFPDGTVIVRVMNEMDDSQNINYDQILFLRIIHPNGSVTEINNKYDIPDYNFNAGDKLNPLDVYPLFDKYILVVYSTALDWDNNETYRDRGMIIDWNGNNI</sequence>
<evidence type="ECO:0000313" key="3">
    <source>
        <dbReference type="Proteomes" id="UP000789901"/>
    </source>
</evidence>
<evidence type="ECO:0000313" key="2">
    <source>
        <dbReference type="EMBL" id="CAG8762615.1"/>
    </source>
</evidence>
<evidence type="ECO:0000256" key="1">
    <source>
        <dbReference type="SAM" id="Phobius"/>
    </source>
</evidence>
<name>A0ABN7VFS7_GIGMA</name>
<comment type="caution">
    <text evidence="2">The sequence shown here is derived from an EMBL/GenBank/DDBJ whole genome shotgun (WGS) entry which is preliminary data.</text>
</comment>
<accession>A0ABN7VFS7</accession>
<keyword evidence="1" id="KW-0812">Transmembrane</keyword>
<dbReference type="Proteomes" id="UP000789901">
    <property type="component" value="Unassembled WGS sequence"/>
</dbReference>